<evidence type="ECO:0000313" key="2">
    <source>
        <dbReference type="Proteomes" id="UP000198606"/>
    </source>
</evidence>
<reference evidence="1 2" key="1">
    <citation type="submission" date="2016-10" db="EMBL/GenBank/DDBJ databases">
        <authorList>
            <person name="de Groot N.N."/>
        </authorList>
    </citation>
    <scope>NUCLEOTIDE SEQUENCE [LARGE SCALE GENOMIC DNA]</scope>
    <source>
        <strain evidence="1 2">LMG 18387</strain>
    </source>
</reference>
<dbReference type="Proteomes" id="UP000198606">
    <property type="component" value="Unassembled WGS sequence"/>
</dbReference>
<gene>
    <name evidence="1" type="ORF">SAMN05216588_107165</name>
</gene>
<organism evidence="1 2">
    <name type="scientific">Phytopseudomonas flavescens</name>
    <dbReference type="NCBI Taxonomy" id="29435"/>
    <lineage>
        <taxon>Bacteria</taxon>
        <taxon>Pseudomonadati</taxon>
        <taxon>Pseudomonadota</taxon>
        <taxon>Gammaproteobacteria</taxon>
        <taxon>Pseudomonadales</taxon>
        <taxon>Pseudomonadaceae</taxon>
        <taxon>Phytopseudomonas</taxon>
    </lineage>
</organism>
<dbReference type="STRING" id="29435.SAMN05216588_107165"/>
<protein>
    <submittedName>
        <fullName evidence="1">Uncharacterized protein</fullName>
    </submittedName>
</protein>
<sequence>MAKLQSSIERPLSFSGSVVEATLLNAPERYRLESEAYVVNPGKGYVAISEDPGHGIPPLSSSRLRKVHLSSPDPVILLRTPERRDASCICEEAGWQRFKLPVGSPLSSPDLWRSGQDEVATMLFSANATLPIHLRDALGPTAAFALKLNLWFAPAGTHCLIHNQHRFVEIHTQVAGVGYMQKFHSESFDSLYEEVGMLPGFTTSQPFCVAQKQGGFCYPWHQYYAETDCIWMAIEYHPPA</sequence>
<dbReference type="RefSeq" id="WP_084304877.1">
    <property type="nucleotide sequence ID" value="NZ_FNDG01000007.1"/>
</dbReference>
<dbReference type="AlphaFoldDB" id="A0A1G8F7I6"/>
<name>A0A1G8F7I6_9GAMM</name>
<evidence type="ECO:0000313" key="1">
    <source>
        <dbReference type="EMBL" id="SDH78071.1"/>
    </source>
</evidence>
<accession>A0A1G8F7I6</accession>
<proteinExistence type="predicted"/>
<dbReference type="EMBL" id="FNDG01000007">
    <property type="protein sequence ID" value="SDH78071.1"/>
    <property type="molecule type" value="Genomic_DNA"/>
</dbReference>